<sequence length="61" mass="7167">MTRQVTIDSCLQENGVLIVWREVRDMSWTETYRIWTGPNRAKAYQQVAAQQQGFGHLVRSR</sequence>
<dbReference type="EMBL" id="KB445798">
    <property type="protein sequence ID" value="EMD36596.1"/>
    <property type="molecule type" value="Genomic_DNA"/>
</dbReference>
<keyword evidence="2" id="KW-1185">Reference proteome</keyword>
<reference evidence="1 2" key="1">
    <citation type="journal article" date="2012" name="Proc. Natl. Acad. Sci. U.S.A.">
        <title>Comparative genomics of Ceriporiopsis subvermispora and Phanerochaete chrysosporium provide insight into selective ligninolysis.</title>
        <authorList>
            <person name="Fernandez-Fueyo E."/>
            <person name="Ruiz-Duenas F.J."/>
            <person name="Ferreira P."/>
            <person name="Floudas D."/>
            <person name="Hibbett D.S."/>
            <person name="Canessa P."/>
            <person name="Larrondo L.F."/>
            <person name="James T.Y."/>
            <person name="Seelenfreund D."/>
            <person name="Lobos S."/>
            <person name="Polanco R."/>
            <person name="Tello M."/>
            <person name="Honda Y."/>
            <person name="Watanabe T."/>
            <person name="Watanabe T."/>
            <person name="Ryu J.S."/>
            <person name="Kubicek C.P."/>
            <person name="Schmoll M."/>
            <person name="Gaskell J."/>
            <person name="Hammel K.E."/>
            <person name="St John F.J."/>
            <person name="Vanden Wymelenberg A."/>
            <person name="Sabat G."/>
            <person name="Splinter BonDurant S."/>
            <person name="Syed K."/>
            <person name="Yadav J.S."/>
            <person name="Doddapaneni H."/>
            <person name="Subramanian V."/>
            <person name="Lavin J.L."/>
            <person name="Oguiza J.A."/>
            <person name="Perez G."/>
            <person name="Pisabarro A.G."/>
            <person name="Ramirez L."/>
            <person name="Santoyo F."/>
            <person name="Master E."/>
            <person name="Coutinho P.M."/>
            <person name="Henrissat B."/>
            <person name="Lombard V."/>
            <person name="Magnuson J.K."/>
            <person name="Kuees U."/>
            <person name="Hori C."/>
            <person name="Igarashi K."/>
            <person name="Samejima M."/>
            <person name="Held B.W."/>
            <person name="Barry K.W."/>
            <person name="LaButti K.M."/>
            <person name="Lapidus A."/>
            <person name="Lindquist E.A."/>
            <person name="Lucas S.M."/>
            <person name="Riley R."/>
            <person name="Salamov A.A."/>
            <person name="Hoffmeister D."/>
            <person name="Schwenk D."/>
            <person name="Hadar Y."/>
            <person name="Yarden O."/>
            <person name="de Vries R.P."/>
            <person name="Wiebenga A."/>
            <person name="Stenlid J."/>
            <person name="Eastwood D."/>
            <person name="Grigoriev I.V."/>
            <person name="Berka R.M."/>
            <person name="Blanchette R.A."/>
            <person name="Kersten P."/>
            <person name="Martinez A.T."/>
            <person name="Vicuna R."/>
            <person name="Cullen D."/>
        </authorList>
    </citation>
    <scope>NUCLEOTIDE SEQUENCE [LARGE SCALE GENOMIC DNA]</scope>
    <source>
        <strain evidence="1 2">B</strain>
    </source>
</reference>
<gene>
    <name evidence="1" type="ORF">CERSUDRAFT_115634</name>
</gene>
<accession>M2RCR9</accession>
<dbReference type="Proteomes" id="UP000016930">
    <property type="component" value="Unassembled WGS sequence"/>
</dbReference>
<evidence type="ECO:0000313" key="2">
    <source>
        <dbReference type="Proteomes" id="UP000016930"/>
    </source>
</evidence>
<evidence type="ECO:0000313" key="1">
    <source>
        <dbReference type="EMBL" id="EMD36596.1"/>
    </source>
</evidence>
<organism evidence="1 2">
    <name type="scientific">Ceriporiopsis subvermispora (strain B)</name>
    <name type="common">White-rot fungus</name>
    <name type="synonym">Gelatoporia subvermispora</name>
    <dbReference type="NCBI Taxonomy" id="914234"/>
    <lineage>
        <taxon>Eukaryota</taxon>
        <taxon>Fungi</taxon>
        <taxon>Dikarya</taxon>
        <taxon>Basidiomycota</taxon>
        <taxon>Agaricomycotina</taxon>
        <taxon>Agaricomycetes</taxon>
        <taxon>Polyporales</taxon>
        <taxon>Gelatoporiaceae</taxon>
        <taxon>Gelatoporia</taxon>
    </lineage>
</organism>
<dbReference type="AlphaFoldDB" id="M2RCR9"/>
<dbReference type="HOGENOM" id="CLU_2922429_0_0_1"/>
<name>M2RCR9_CERS8</name>
<protein>
    <submittedName>
        <fullName evidence="1">Uncharacterized protein</fullName>
    </submittedName>
</protein>
<proteinExistence type="predicted"/>